<dbReference type="AlphaFoldDB" id="A0A3E0GUK5"/>
<dbReference type="Proteomes" id="UP000256269">
    <property type="component" value="Unassembled WGS sequence"/>
</dbReference>
<evidence type="ECO:0000313" key="3">
    <source>
        <dbReference type="Proteomes" id="UP000256269"/>
    </source>
</evidence>
<keyword evidence="3" id="KW-1185">Reference proteome</keyword>
<dbReference type="PANTHER" id="PTHR35092:SF1">
    <property type="entry name" value="CHLORINASE MJ1651"/>
    <property type="match status" value="1"/>
</dbReference>
<dbReference type="InterPro" id="IPR002747">
    <property type="entry name" value="SAM_OH_AdoTrfase"/>
</dbReference>
<dbReference type="RefSeq" id="WP_116181768.1">
    <property type="nucleotide sequence ID" value="NZ_CP144375.1"/>
</dbReference>
<evidence type="ECO:0000259" key="1">
    <source>
        <dbReference type="Pfam" id="PF01887"/>
    </source>
</evidence>
<comment type="caution">
    <text evidence="2">The sequence shown here is derived from an EMBL/GenBank/DDBJ whole genome shotgun (WGS) entry which is preliminary data.</text>
</comment>
<keyword evidence="2" id="KW-0378">Hydrolase</keyword>
<dbReference type="GO" id="GO:0016787">
    <property type="term" value="F:hydrolase activity"/>
    <property type="evidence" value="ECO:0007669"/>
    <property type="project" value="UniProtKB-KW"/>
</dbReference>
<evidence type="ECO:0000313" key="2">
    <source>
        <dbReference type="EMBL" id="REH27111.1"/>
    </source>
</evidence>
<dbReference type="Gene3D" id="3.40.50.10790">
    <property type="entry name" value="S-adenosyl-l-methionine hydroxide adenosyltransferase, N-terminal"/>
    <property type="match status" value="1"/>
</dbReference>
<dbReference type="InterPro" id="IPR046469">
    <property type="entry name" value="SAM_HAT_N"/>
</dbReference>
<organism evidence="2 3">
    <name type="scientific">Kutzneria buriramensis</name>
    <dbReference type="NCBI Taxonomy" id="1045776"/>
    <lineage>
        <taxon>Bacteria</taxon>
        <taxon>Bacillati</taxon>
        <taxon>Actinomycetota</taxon>
        <taxon>Actinomycetes</taxon>
        <taxon>Pseudonocardiales</taxon>
        <taxon>Pseudonocardiaceae</taxon>
        <taxon>Kutzneria</taxon>
    </lineage>
</organism>
<dbReference type="InterPro" id="IPR023228">
    <property type="entry name" value="SAM_OH_AdoTrfase_N_sf"/>
</dbReference>
<dbReference type="EMBL" id="QUNO01000030">
    <property type="protein sequence ID" value="REH27111.1"/>
    <property type="molecule type" value="Genomic_DNA"/>
</dbReference>
<gene>
    <name evidence="2" type="ORF">BCF44_13084</name>
</gene>
<sequence length="257" mass="27618">MTTHIVPVTDCVDIAANELRATLLTATQGRDVAVEPFVPVLPAYSALNGTFAMRLLAESYPDGTVFLSTISPFKIRPKAVLGRTLKKDMVFIGRNTGVFDWITRDLGIAELYDISGQYGEGGGFVSFAGKYVTAPLAARVAAGADLGDLGEPMDPADLVRFDPAPGTIVHIDNFGTAKFTGDLPSTEDGARYLVTVGETVIEAVYAHRMMSLDDGAWVLFPGSSLGMYELGRVRRYGLDPHRTTVGDVLRIEQITGV</sequence>
<feature type="domain" description="S-adenosyl-l-methionine hydroxide adenosyltransferase N-terminal" evidence="1">
    <location>
        <begin position="31"/>
        <end position="150"/>
    </location>
</feature>
<proteinExistence type="predicted"/>
<protein>
    <submittedName>
        <fullName evidence="2">S-adenosylmethionine hydrolase</fullName>
    </submittedName>
</protein>
<dbReference type="Pfam" id="PF01887">
    <property type="entry name" value="SAM_HAT_N"/>
    <property type="match status" value="1"/>
</dbReference>
<name>A0A3E0GUK5_9PSEU</name>
<dbReference type="OrthoDB" id="4204852at2"/>
<accession>A0A3E0GUK5</accession>
<reference evidence="2 3" key="1">
    <citation type="submission" date="2018-08" db="EMBL/GenBank/DDBJ databases">
        <title>Genomic Encyclopedia of Archaeal and Bacterial Type Strains, Phase II (KMG-II): from individual species to whole genera.</title>
        <authorList>
            <person name="Goeker M."/>
        </authorList>
    </citation>
    <scope>NUCLEOTIDE SEQUENCE [LARGE SCALE GENOMIC DNA]</scope>
    <source>
        <strain evidence="2 3">DSM 45791</strain>
    </source>
</reference>
<dbReference type="SUPFAM" id="SSF102522">
    <property type="entry name" value="Bacterial fluorinating enzyme, N-terminal domain"/>
    <property type="match status" value="1"/>
</dbReference>
<dbReference type="PANTHER" id="PTHR35092">
    <property type="entry name" value="CHLORINASE MJ1651"/>
    <property type="match status" value="1"/>
</dbReference>